<dbReference type="GO" id="GO:0006166">
    <property type="term" value="P:purine ribonucleoside salvage"/>
    <property type="evidence" value="ECO:0007669"/>
    <property type="project" value="UniProtKB-UniRule"/>
</dbReference>
<name>A0A964BQI9_9CYAN</name>
<evidence type="ECO:0000256" key="5">
    <source>
        <dbReference type="ARBA" id="ARBA00008391"/>
    </source>
</evidence>
<dbReference type="GO" id="GO:0044209">
    <property type="term" value="P:AMP salvage"/>
    <property type="evidence" value="ECO:0007669"/>
    <property type="project" value="UniProtKB-UniRule"/>
</dbReference>
<dbReference type="GO" id="GO:0005737">
    <property type="term" value="C:cytoplasm"/>
    <property type="evidence" value="ECO:0007669"/>
    <property type="project" value="UniProtKB-SubCell"/>
</dbReference>
<dbReference type="PANTHER" id="PTHR32315">
    <property type="entry name" value="ADENINE PHOSPHORIBOSYLTRANSFERASE"/>
    <property type="match status" value="1"/>
</dbReference>
<dbReference type="GO" id="GO:0016208">
    <property type="term" value="F:AMP binding"/>
    <property type="evidence" value="ECO:0007669"/>
    <property type="project" value="TreeGrafter"/>
</dbReference>
<dbReference type="GO" id="GO:0006168">
    <property type="term" value="P:adenine salvage"/>
    <property type="evidence" value="ECO:0007669"/>
    <property type="project" value="InterPro"/>
</dbReference>
<comment type="function">
    <text evidence="2 12">Catalyzes a salvage reaction resulting in the formation of AMP, that is energically less costly than de novo synthesis.</text>
</comment>
<evidence type="ECO:0000256" key="4">
    <source>
        <dbReference type="ARBA" id="ARBA00004659"/>
    </source>
</evidence>
<dbReference type="RefSeq" id="WP_229639545.1">
    <property type="nucleotide sequence ID" value="NZ_JADWDC010000010.1"/>
</dbReference>
<evidence type="ECO:0000256" key="1">
    <source>
        <dbReference type="ARBA" id="ARBA00000868"/>
    </source>
</evidence>
<dbReference type="PANTHER" id="PTHR32315:SF3">
    <property type="entry name" value="ADENINE PHOSPHORIBOSYLTRANSFERASE"/>
    <property type="match status" value="1"/>
</dbReference>
<evidence type="ECO:0000256" key="6">
    <source>
        <dbReference type="ARBA" id="ARBA00011738"/>
    </source>
</evidence>
<organism evidence="14 15">
    <name type="scientific">Waterburya agarophytonicola KI4</name>
    <dbReference type="NCBI Taxonomy" id="2874699"/>
    <lineage>
        <taxon>Bacteria</taxon>
        <taxon>Bacillati</taxon>
        <taxon>Cyanobacteriota</taxon>
        <taxon>Cyanophyceae</taxon>
        <taxon>Pleurocapsales</taxon>
        <taxon>Hyellaceae</taxon>
        <taxon>Waterburya</taxon>
        <taxon>Waterburya agarophytonicola</taxon>
    </lineage>
</organism>
<keyword evidence="10 12" id="KW-0808">Transferase</keyword>
<dbReference type="NCBIfam" id="NF002634">
    <property type="entry name" value="PRK02304.1-3"/>
    <property type="match status" value="1"/>
</dbReference>
<accession>A0A964BQI9</accession>
<dbReference type="Proteomes" id="UP000729733">
    <property type="component" value="Unassembled WGS sequence"/>
</dbReference>
<comment type="catalytic activity">
    <reaction evidence="1 12">
        <text>AMP + diphosphate = 5-phospho-alpha-D-ribose 1-diphosphate + adenine</text>
        <dbReference type="Rhea" id="RHEA:16609"/>
        <dbReference type="ChEBI" id="CHEBI:16708"/>
        <dbReference type="ChEBI" id="CHEBI:33019"/>
        <dbReference type="ChEBI" id="CHEBI:58017"/>
        <dbReference type="ChEBI" id="CHEBI:456215"/>
        <dbReference type="EC" id="2.4.2.7"/>
    </reaction>
</comment>
<dbReference type="InterPro" id="IPR029057">
    <property type="entry name" value="PRTase-like"/>
</dbReference>
<evidence type="ECO:0000256" key="2">
    <source>
        <dbReference type="ARBA" id="ARBA00003968"/>
    </source>
</evidence>
<evidence type="ECO:0000256" key="7">
    <source>
        <dbReference type="ARBA" id="ARBA00011893"/>
    </source>
</evidence>
<dbReference type="InterPro" id="IPR050054">
    <property type="entry name" value="UPRTase/APRTase"/>
</dbReference>
<evidence type="ECO:0000256" key="3">
    <source>
        <dbReference type="ARBA" id="ARBA00004496"/>
    </source>
</evidence>
<evidence type="ECO:0000256" key="8">
    <source>
        <dbReference type="ARBA" id="ARBA00022490"/>
    </source>
</evidence>
<dbReference type="EC" id="2.4.2.7" evidence="7 12"/>
<comment type="caution">
    <text evidence="14">The sequence shown here is derived from an EMBL/GenBank/DDBJ whole genome shotgun (WGS) entry which is preliminary data.</text>
</comment>
<proteinExistence type="inferred from homology"/>
<dbReference type="Pfam" id="PF00156">
    <property type="entry name" value="Pribosyltran"/>
    <property type="match status" value="1"/>
</dbReference>
<evidence type="ECO:0000256" key="10">
    <source>
        <dbReference type="ARBA" id="ARBA00022679"/>
    </source>
</evidence>
<evidence type="ECO:0000256" key="12">
    <source>
        <dbReference type="HAMAP-Rule" id="MF_00004"/>
    </source>
</evidence>
<keyword evidence="11 12" id="KW-0660">Purine salvage</keyword>
<evidence type="ECO:0000259" key="13">
    <source>
        <dbReference type="Pfam" id="PF00156"/>
    </source>
</evidence>
<comment type="subunit">
    <text evidence="6 12">Homodimer.</text>
</comment>
<dbReference type="InterPro" id="IPR000836">
    <property type="entry name" value="PRTase_dom"/>
</dbReference>
<reference evidence="14" key="1">
    <citation type="journal article" date="2021" name="Antonie Van Leeuwenhoek">
        <title>Draft genome and description of Waterburya agarophytonicola gen. nov. sp. nov. (Pleurocapsales, Cyanobacteria): a seaweed symbiont.</title>
        <authorList>
            <person name="Bonthond G."/>
            <person name="Shalygin S."/>
            <person name="Bayer T."/>
            <person name="Weinberger F."/>
        </authorList>
    </citation>
    <scope>NUCLEOTIDE SEQUENCE</scope>
    <source>
        <strain evidence="14">KI4</strain>
    </source>
</reference>
<dbReference type="SUPFAM" id="SSF53271">
    <property type="entry name" value="PRTase-like"/>
    <property type="match status" value="1"/>
</dbReference>
<comment type="similarity">
    <text evidence="5 12">Belongs to the purine/pyrimidine phosphoribosyltransferase family.</text>
</comment>
<protein>
    <recommendedName>
        <fullName evidence="7 12">Adenine phosphoribosyltransferase</fullName>
        <shortName evidence="12">APRT</shortName>
        <ecNumber evidence="7 12">2.4.2.7</ecNumber>
    </recommendedName>
</protein>
<keyword evidence="8 12" id="KW-0963">Cytoplasm</keyword>
<evidence type="ECO:0000313" key="15">
    <source>
        <dbReference type="Proteomes" id="UP000729733"/>
    </source>
</evidence>
<feature type="domain" description="Phosphoribosyltransferase" evidence="13">
    <location>
        <begin position="29"/>
        <end position="151"/>
    </location>
</feature>
<dbReference type="EMBL" id="JADWDC010000010">
    <property type="protein sequence ID" value="MCC0176507.1"/>
    <property type="molecule type" value="Genomic_DNA"/>
</dbReference>
<dbReference type="GO" id="GO:0003999">
    <property type="term" value="F:adenine phosphoribosyltransferase activity"/>
    <property type="evidence" value="ECO:0007669"/>
    <property type="project" value="UniProtKB-UniRule"/>
</dbReference>
<comment type="pathway">
    <text evidence="4 12">Purine metabolism; AMP biosynthesis via salvage pathway; AMP from adenine: step 1/1.</text>
</comment>
<comment type="subcellular location">
    <subcellularLocation>
        <location evidence="3 12">Cytoplasm</location>
    </subcellularLocation>
</comment>
<dbReference type="HAMAP" id="MF_00004">
    <property type="entry name" value="Aden_phosphoribosyltr"/>
    <property type="match status" value="1"/>
</dbReference>
<dbReference type="FunFam" id="3.40.50.2020:FF:000004">
    <property type="entry name" value="Adenine phosphoribosyltransferase"/>
    <property type="match status" value="1"/>
</dbReference>
<dbReference type="AlphaFoldDB" id="A0A964BQI9"/>
<keyword evidence="9 12" id="KW-0328">Glycosyltransferase</keyword>
<dbReference type="InterPro" id="IPR005764">
    <property type="entry name" value="Ade_phspho_trans"/>
</dbReference>
<evidence type="ECO:0000256" key="11">
    <source>
        <dbReference type="ARBA" id="ARBA00022726"/>
    </source>
</evidence>
<dbReference type="GO" id="GO:0002055">
    <property type="term" value="F:adenine binding"/>
    <property type="evidence" value="ECO:0007669"/>
    <property type="project" value="TreeGrafter"/>
</dbReference>
<evidence type="ECO:0000256" key="9">
    <source>
        <dbReference type="ARBA" id="ARBA00022676"/>
    </source>
</evidence>
<dbReference type="NCBIfam" id="TIGR01090">
    <property type="entry name" value="apt"/>
    <property type="match status" value="1"/>
</dbReference>
<dbReference type="NCBIfam" id="NF002636">
    <property type="entry name" value="PRK02304.1-5"/>
    <property type="match status" value="1"/>
</dbReference>
<dbReference type="Gene3D" id="3.40.50.2020">
    <property type="match status" value="1"/>
</dbReference>
<sequence>MELKSLIRDITDFPQPGILFRDITTLIGNPQGLRHTIDLLDEKCRSANLIPDYIVGMESRGFIFATPLAYQLNAGFVPIRKPGKLPAPVYSVSYDLEYGTDSLEIHQDAIAPQSKVLIVDDLLATGGTAQATVELLHKIEAQIIGCAFAIELIALKGREKLPNIPIISLIEY</sequence>
<keyword evidence="15" id="KW-1185">Reference proteome</keyword>
<evidence type="ECO:0000313" key="14">
    <source>
        <dbReference type="EMBL" id="MCC0176507.1"/>
    </source>
</evidence>
<dbReference type="CDD" id="cd06223">
    <property type="entry name" value="PRTases_typeI"/>
    <property type="match status" value="1"/>
</dbReference>
<gene>
    <name evidence="12" type="primary">apt</name>
    <name evidence="14" type="ORF">I4641_05880</name>
</gene>